<organism evidence="2 3">
    <name type="scientific">Symbiodinium necroappetens</name>
    <dbReference type="NCBI Taxonomy" id="1628268"/>
    <lineage>
        <taxon>Eukaryota</taxon>
        <taxon>Sar</taxon>
        <taxon>Alveolata</taxon>
        <taxon>Dinophyceae</taxon>
        <taxon>Suessiales</taxon>
        <taxon>Symbiodiniaceae</taxon>
        <taxon>Symbiodinium</taxon>
    </lineage>
</organism>
<sequence>MARADGRRVSFCFGESLSCLKAPAKPEEILVEDGPPPTLHSSLDSSATARNAGGEHDAYEEATASFNSFYCLTGPEDMEPLSRPLEPRRFLHEKHLDALDKIRKVIELSPHRLRFSVNWRRSMEYAAGPGDVSAGCSDSTKSNSRSGQREPH</sequence>
<evidence type="ECO:0000313" key="3">
    <source>
        <dbReference type="Proteomes" id="UP000601435"/>
    </source>
</evidence>
<proteinExistence type="predicted"/>
<protein>
    <submittedName>
        <fullName evidence="2">Uncharacterized protein</fullName>
    </submittedName>
</protein>
<evidence type="ECO:0000256" key="1">
    <source>
        <dbReference type="SAM" id="MobiDB-lite"/>
    </source>
</evidence>
<feature type="compositionally biased region" description="Polar residues" evidence="1">
    <location>
        <begin position="136"/>
        <end position="146"/>
    </location>
</feature>
<accession>A0A812X735</accession>
<keyword evidence="3" id="KW-1185">Reference proteome</keyword>
<feature type="region of interest" description="Disordered" evidence="1">
    <location>
        <begin position="33"/>
        <end position="57"/>
    </location>
</feature>
<dbReference type="Proteomes" id="UP000601435">
    <property type="component" value="Unassembled WGS sequence"/>
</dbReference>
<feature type="region of interest" description="Disordered" evidence="1">
    <location>
        <begin position="127"/>
        <end position="152"/>
    </location>
</feature>
<gene>
    <name evidence="2" type="ORF">SNEC2469_LOCUS20410</name>
</gene>
<feature type="compositionally biased region" description="Polar residues" evidence="1">
    <location>
        <begin position="39"/>
        <end position="49"/>
    </location>
</feature>
<dbReference type="AlphaFoldDB" id="A0A812X735"/>
<dbReference type="OrthoDB" id="10272317at2759"/>
<name>A0A812X735_9DINO</name>
<dbReference type="EMBL" id="CAJNJA010035508">
    <property type="protein sequence ID" value="CAE7707903.1"/>
    <property type="molecule type" value="Genomic_DNA"/>
</dbReference>
<evidence type="ECO:0000313" key="2">
    <source>
        <dbReference type="EMBL" id="CAE7707903.1"/>
    </source>
</evidence>
<reference evidence="2" key="1">
    <citation type="submission" date="2021-02" db="EMBL/GenBank/DDBJ databases">
        <authorList>
            <person name="Dougan E. K."/>
            <person name="Rhodes N."/>
            <person name="Thang M."/>
            <person name="Chan C."/>
        </authorList>
    </citation>
    <scope>NUCLEOTIDE SEQUENCE</scope>
</reference>
<comment type="caution">
    <text evidence="2">The sequence shown here is derived from an EMBL/GenBank/DDBJ whole genome shotgun (WGS) entry which is preliminary data.</text>
</comment>